<feature type="transmembrane region" description="Helical" evidence="7">
    <location>
        <begin position="364"/>
        <end position="384"/>
    </location>
</feature>
<evidence type="ECO:0000256" key="6">
    <source>
        <dbReference type="ARBA" id="ARBA00023136"/>
    </source>
</evidence>
<dbReference type="PANTHER" id="PTHR30509">
    <property type="entry name" value="P-HYDROXYBENZOIC ACID EFFLUX PUMP SUBUNIT-RELATED"/>
    <property type="match status" value="1"/>
</dbReference>
<evidence type="ECO:0000256" key="1">
    <source>
        <dbReference type="ARBA" id="ARBA00004651"/>
    </source>
</evidence>
<protein>
    <submittedName>
        <fullName evidence="8">p-hydroxybenzoic acid efflux pump subunit AaeB</fullName>
    </submittedName>
</protein>
<feature type="transmembrane region" description="Helical" evidence="7">
    <location>
        <begin position="419"/>
        <end position="437"/>
    </location>
</feature>
<reference evidence="8 9" key="1">
    <citation type="submission" date="2019-04" db="EMBL/GenBank/DDBJ databases">
        <authorList>
            <person name="Van Vliet M D."/>
        </authorList>
    </citation>
    <scope>NUCLEOTIDE SEQUENCE [LARGE SCALE GENOMIC DNA]</scope>
    <source>
        <strain evidence="8 9">F21</strain>
    </source>
</reference>
<evidence type="ECO:0000256" key="4">
    <source>
        <dbReference type="ARBA" id="ARBA00022692"/>
    </source>
</evidence>
<dbReference type="EMBL" id="CAAHFH010000004">
    <property type="protein sequence ID" value="VGO23433.1"/>
    <property type="molecule type" value="Genomic_DNA"/>
</dbReference>
<keyword evidence="3" id="KW-1003">Cell membrane</keyword>
<comment type="subcellular location">
    <subcellularLocation>
        <location evidence="1">Cell membrane</location>
        <topology evidence="1">Multi-pass membrane protein</topology>
    </subcellularLocation>
</comment>
<accession>A0A6C2UTZ4</accession>
<dbReference type="GO" id="GO:0005886">
    <property type="term" value="C:plasma membrane"/>
    <property type="evidence" value="ECO:0007669"/>
    <property type="project" value="UniProtKB-SubCell"/>
</dbReference>
<dbReference type="Pfam" id="PF04632">
    <property type="entry name" value="FUSC"/>
    <property type="match status" value="1"/>
</dbReference>
<sequence length="717" mass="79507">MIDFPSRKAKEAIKTALAMSIAYGLALSWGWEKPMWAGFVVAFCSLATIGQSFTKAALRMSGTLLGAGASLLFVALFPQERWLFMGILSVFIGVCTYMMAGPKNPYFWNVAGLVSVIVCMDTGPDPTNAFSMAVLRAEETGLGILVYSVVALLLWPASSRSVFVDSVHAQAEAHRQLLIACFERITQPEAENEVPSLKAQVLQGQTRFAQLLAAAVADTYEVWEDRQAWQVYRGLVFKLTETVERWSQNVAEIQLLDLARLLPNLSAFSAELDQRFVQIERMLKGEDPPQQPEAVALALDQSELKALPHFQRAAVVVAWKRLKELDGITQSMFEQVGGIKGFGPLTVSEVAASRTAAAFDPDRGLAAFRAMLTLWLAYLALIYVDCIPGGSGLVSMAGPLGMIFATSPQLRVNKLAGPVIFGVICASLIYLCIMPRLSSYQELGLLIFVVVFGFCYFFAAPKQMLVRAFGLAMFISIASISNEQSYSFMVVAGTALMFPLLFVLLLVTANIPFLSRPDRAMLRLLRRFFRSYEYLLAAPKSDSWMAGQRKNFHLHEVASLPEKIGSWAPGLDEKILGGTTKELVQAMLASVQSLSFRMTELLEERNQLQSPALEKELQTDFIEWRKDVQDVARQLSADPASGDHQQFSSRLAGIRERLEVRMAALASLPEERVLSLQDAERFYHLLGAYRGLSEALVDYAGNTGAINWTPWREERFY</sequence>
<evidence type="ECO:0000256" key="7">
    <source>
        <dbReference type="SAM" id="Phobius"/>
    </source>
</evidence>
<keyword evidence="6 7" id="KW-0472">Membrane</keyword>
<evidence type="ECO:0000313" key="8">
    <source>
        <dbReference type="EMBL" id="VGO23433.1"/>
    </source>
</evidence>
<dbReference type="Proteomes" id="UP000346198">
    <property type="component" value="Unassembled WGS sequence"/>
</dbReference>
<dbReference type="RefSeq" id="WP_136065813.1">
    <property type="nucleotide sequence ID" value="NZ_CAAHFH010000004.1"/>
</dbReference>
<dbReference type="AlphaFoldDB" id="A0A6C2UTZ4"/>
<keyword evidence="2" id="KW-0813">Transport</keyword>
<feature type="transmembrane region" description="Helical" evidence="7">
    <location>
        <begin position="60"/>
        <end position="76"/>
    </location>
</feature>
<evidence type="ECO:0000256" key="3">
    <source>
        <dbReference type="ARBA" id="ARBA00022475"/>
    </source>
</evidence>
<dbReference type="GO" id="GO:0022857">
    <property type="term" value="F:transmembrane transporter activity"/>
    <property type="evidence" value="ECO:0007669"/>
    <property type="project" value="InterPro"/>
</dbReference>
<dbReference type="InterPro" id="IPR006726">
    <property type="entry name" value="PHBA_efflux_AaeB/fusaric-R"/>
</dbReference>
<keyword evidence="4 7" id="KW-0812">Transmembrane</keyword>
<name>A0A6C2UTZ4_9BACT</name>
<keyword evidence="5 7" id="KW-1133">Transmembrane helix</keyword>
<evidence type="ECO:0000256" key="2">
    <source>
        <dbReference type="ARBA" id="ARBA00022448"/>
    </source>
</evidence>
<evidence type="ECO:0000313" key="9">
    <source>
        <dbReference type="Proteomes" id="UP000346198"/>
    </source>
</evidence>
<proteinExistence type="predicted"/>
<feature type="transmembrane region" description="Helical" evidence="7">
    <location>
        <begin position="144"/>
        <end position="163"/>
    </location>
</feature>
<feature type="transmembrane region" description="Helical" evidence="7">
    <location>
        <begin position="486"/>
        <end position="514"/>
    </location>
</feature>
<feature type="transmembrane region" description="Helical" evidence="7">
    <location>
        <begin position="443"/>
        <end position="459"/>
    </location>
</feature>
<gene>
    <name evidence="8" type="primary">aaeB</name>
    <name evidence="8" type="ORF">SCARR_05540</name>
</gene>
<feature type="transmembrane region" description="Helical" evidence="7">
    <location>
        <begin position="82"/>
        <end position="99"/>
    </location>
</feature>
<keyword evidence="9" id="KW-1185">Reference proteome</keyword>
<organism evidence="8 9">
    <name type="scientific">Pontiella sulfatireligans</name>
    <dbReference type="NCBI Taxonomy" id="2750658"/>
    <lineage>
        <taxon>Bacteria</taxon>
        <taxon>Pseudomonadati</taxon>
        <taxon>Kiritimatiellota</taxon>
        <taxon>Kiritimatiellia</taxon>
        <taxon>Kiritimatiellales</taxon>
        <taxon>Pontiellaceae</taxon>
        <taxon>Pontiella</taxon>
    </lineage>
</organism>
<dbReference type="PANTHER" id="PTHR30509:SF9">
    <property type="entry name" value="MULTIDRUG RESISTANCE PROTEIN MDTO"/>
    <property type="match status" value="1"/>
</dbReference>
<feature type="transmembrane region" description="Helical" evidence="7">
    <location>
        <begin position="464"/>
        <end position="480"/>
    </location>
</feature>
<evidence type="ECO:0000256" key="5">
    <source>
        <dbReference type="ARBA" id="ARBA00022989"/>
    </source>
</evidence>